<dbReference type="OrthoDB" id="21380at2759"/>
<keyword evidence="3" id="KW-0479">Metal-binding</keyword>
<evidence type="ECO:0000256" key="2">
    <source>
        <dbReference type="ARBA" id="ARBA00022553"/>
    </source>
</evidence>
<dbReference type="SMART" id="SM00586">
    <property type="entry name" value="ZnF_DBF"/>
    <property type="match status" value="1"/>
</dbReference>
<dbReference type="PANTHER" id="PTHR15375:SF22">
    <property type="entry name" value="PROTEIN DBF4 HOMOLOG A"/>
    <property type="match status" value="1"/>
</dbReference>
<dbReference type="InterPro" id="IPR006572">
    <property type="entry name" value="Znf_DBF"/>
</dbReference>
<evidence type="ECO:0000256" key="3">
    <source>
        <dbReference type="ARBA" id="ARBA00022723"/>
    </source>
</evidence>
<dbReference type="Pfam" id="PF07535">
    <property type="entry name" value="zf-DBF"/>
    <property type="match status" value="1"/>
</dbReference>
<evidence type="ECO:0000256" key="9">
    <source>
        <dbReference type="ARBA" id="ARBA00040397"/>
    </source>
</evidence>
<feature type="domain" description="DBF4-type" evidence="14">
    <location>
        <begin position="302"/>
        <end position="350"/>
    </location>
</feature>
<evidence type="ECO:0000256" key="7">
    <source>
        <dbReference type="ARBA" id="ARBA00023242"/>
    </source>
</evidence>
<feature type="compositionally biased region" description="Basic residues" evidence="12">
    <location>
        <begin position="216"/>
        <end position="226"/>
    </location>
</feature>
<reference evidence="15" key="1">
    <citation type="thesis" date="2020" institute="ProQuest LLC" country="789 East Eisenhower Parkway, Ann Arbor, MI, USA">
        <title>Comparative Genomics and Chromosome Evolution.</title>
        <authorList>
            <person name="Mudd A.B."/>
        </authorList>
    </citation>
    <scope>NUCLEOTIDE SEQUENCE</scope>
    <source>
        <strain evidence="15">Female2</strain>
        <tissue evidence="15">Blood</tissue>
    </source>
</reference>
<dbReference type="Proteomes" id="UP000812440">
    <property type="component" value="Chromosome 6"/>
</dbReference>
<organism evidence="15 16">
    <name type="scientific">Hymenochirus boettgeri</name>
    <name type="common">Congo dwarf clawed frog</name>
    <dbReference type="NCBI Taxonomy" id="247094"/>
    <lineage>
        <taxon>Eukaryota</taxon>
        <taxon>Metazoa</taxon>
        <taxon>Chordata</taxon>
        <taxon>Craniata</taxon>
        <taxon>Vertebrata</taxon>
        <taxon>Euteleostomi</taxon>
        <taxon>Amphibia</taxon>
        <taxon>Batrachia</taxon>
        <taxon>Anura</taxon>
        <taxon>Pipoidea</taxon>
        <taxon>Pipidae</taxon>
        <taxon>Pipinae</taxon>
        <taxon>Hymenochirus</taxon>
    </lineage>
</organism>
<keyword evidence="8" id="KW-0131">Cell cycle</keyword>
<dbReference type="InterPro" id="IPR038545">
    <property type="entry name" value="Znf_DBF_sf"/>
</dbReference>
<dbReference type="AlphaFoldDB" id="A0A8T2JHS9"/>
<evidence type="ECO:0000313" key="16">
    <source>
        <dbReference type="Proteomes" id="UP000812440"/>
    </source>
</evidence>
<dbReference type="InterPro" id="IPR001357">
    <property type="entry name" value="BRCT_dom"/>
</dbReference>
<evidence type="ECO:0000256" key="4">
    <source>
        <dbReference type="ARBA" id="ARBA00022737"/>
    </source>
</evidence>
<evidence type="ECO:0000259" key="13">
    <source>
        <dbReference type="PROSITE" id="PS50172"/>
    </source>
</evidence>
<evidence type="ECO:0000256" key="10">
    <source>
        <dbReference type="ARBA" id="ARBA00062878"/>
    </source>
</evidence>
<evidence type="ECO:0000313" key="15">
    <source>
        <dbReference type="EMBL" id="KAG8443198.1"/>
    </source>
</evidence>
<evidence type="ECO:0000259" key="14">
    <source>
        <dbReference type="PROSITE" id="PS51265"/>
    </source>
</evidence>
<feature type="region of interest" description="Disordered" evidence="12">
    <location>
        <begin position="276"/>
        <end position="300"/>
    </location>
</feature>
<gene>
    <name evidence="15" type="ORF">GDO86_011853</name>
</gene>
<keyword evidence="2" id="KW-0597">Phosphoprotein</keyword>
<proteinExistence type="predicted"/>
<evidence type="ECO:0000256" key="8">
    <source>
        <dbReference type="ARBA" id="ARBA00023306"/>
    </source>
</evidence>
<keyword evidence="6" id="KW-0862">Zinc</keyword>
<comment type="subcellular location">
    <subcellularLocation>
        <location evidence="1">Nucleus</location>
    </subcellularLocation>
</comment>
<dbReference type="PROSITE" id="PS51265">
    <property type="entry name" value="ZF_DBF4"/>
    <property type="match status" value="1"/>
</dbReference>
<evidence type="ECO:0000256" key="1">
    <source>
        <dbReference type="ARBA" id="ARBA00004123"/>
    </source>
</evidence>
<dbReference type="Gene3D" id="2.10.50.40">
    <property type="match status" value="1"/>
</dbReference>
<dbReference type="FunFam" id="6.10.250.3410:FF:000001">
    <property type="entry name" value="Protein DBF4 homolog A"/>
    <property type="match status" value="1"/>
</dbReference>
<dbReference type="GO" id="GO:0008270">
    <property type="term" value="F:zinc ion binding"/>
    <property type="evidence" value="ECO:0007669"/>
    <property type="project" value="UniProtKB-KW"/>
</dbReference>
<dbReference type="EMBL" id="JAACNH010000005">
    <property type="protein sequence ID" value="KAG8443197.1"/>
    <property type="molecule type" value="Genomic_DNA"/>
</dbReference>
<dbReference type="Gene3D" id="6.10.250.3410">
    <property type="entry name" value="DBF zinc finger"/>
    <property type="match status" value="1"/>
</dbReference>
<sequence length="677" mass="76186">MAAMHKVYRIQHRAMDQKWIGNCLVGGGAHGHGLKMKPTVQGKNPSGKVQQNITKPFAGKVFYLDLTSKLISEKLEKDIKDLGGAVEGFLSKEISYLITNKKEAKCVKALKYTCSVPSPDPAQNLGESSTSPSYRRLCQEGSSSKNVEKSLVSRGKSLVKKVIKEQDILPKNSILSNALNWGVKVLHVEEAKHYIEQKKRAVQPVKKSHQAEKAVSKRPVHRKVKPQKLKSPFLKIEDSSRQYRPLYLVLPQFRSFQNPISKANYSIEVDKNVKGQKVSQPKQSVTKTAGANNANKLKEQKEQKKHGYCECCLKKYDDLESHILSPQHKSFSESSHYQVVDDLISEFDFDFVDWSKYKNGRKGVGLSKLGEKNKVGQEPNQTNANNTLRKMNVQDSVKATLPHDGLQNQCASLYSVSCNAAFSVNPMLSSLCPLESEINKINPTGSVLRPPVTDLLPSVDMKDKRTILSETYCETNTNRTDDNLPEGPKFKWEVCNVPNVIPKSEQVDSFNNEKPNLNKLFIEHNLPSENIDPAIESNNVSTVYDLQIKQNEEKQRVLEPKYHTDEYKNPLSDNSPSGVLLRKVKTPLRNKRSKEEVYCRLSRKVSVPLDDKMLSSPHESLLALFDSSEDKREFLGFPCSSLHPGHSMDDDQDPSPKKMLWSLFSQTTTSGSSFHGF</sequence>
<keyword evidence="7" id="KW-0539">Nucleus</keyword>
<feature type="compositionally biased region" description="Polar residues" evidence="12">
    <location>
        <begin position="277"/>
        <end position="295"/>
    </location>
</feature>
<keyword evidence="16" id="KW-1185">Reference proteome</keyword>
<keyword evidence="5 11" id="KW-0863">Zinc-finger</keyword>
<accession>A0A8T2JHS9</accession>
<dbReference type="PROSITE" id="PS50172">
    <property type="entry name" value="BRCT"/>
    <property type="match status" value="1"/>
</dbReference>
<dbReference type="GO" id="GO:0003676">
    <property type="term" value="F:nucleic acid binding"/>
    <property type="evidence" value="ECO:0007669"/>
    <property type="project" value="InterPro"/>
</dbReference>
<evidence type="ECO:0000256" key="5">
    <source>
        <dbReference type="ARBA" id="ARBA00022771"/>
    </source>
</evidence>
<feature type="region of interest" description="Disordered" evidence="12">
    <location>
        <begin position="203"/>
        <end position="226"/>
    </location>
</feature>
<comment type="subunit">
    <text evidence="10">Forms a complex with cdc7.</text>
</comment>
<dbReference type="GO" id="GO:1901987">
    <property type="term" value="P:regulation of cell cycle phase transition"/>
    <property type="evidence" value="ECO:0007669"/>
    <property type="project" value="TreeGrafter"/>
</dbReference>
<name>A0A8T2JHS9_9PIPI</name>
<dbReference type="EMBL" id="JAACNH010000005">
    <property type="protein sequence ID" value="KAG8443198.1"/>
    <property type="molecule type" value="Genomic_DNA"/>
</dbReference>
<comment type="caution">
    <text evidence="15">The sequence shown here is derived from an EMBL/GenBank/DDBJ whole genome shotgun (WGS) entry which is preliminary data.</text>
</comment>
<keyword evidence="4" id="KW-0677">Repeat</keyword>
<dbReference type="GO" id="GO:0043539">
    <property type="term" value="F:protein serine/threonine kinase activator activity"/>
    <property type="evidence" value="ECO:0007669"/>
    <property type="project" value="TreeGrafter"/>
</dbReference>
<evidence type="ECO:0000256" key="12">
    <source>
        <dbReference type="SAM" id="MobiDB-lite"/>
    </source>
</evidence>
<dbReference type="GO" id="GO:0031431">
    <property type="term" value="C:Dbf4-dependent protein kinase complex"/>
    <property type="evidence" value="ECO:0007669"/>
    <property type="project" value="TreeGrafter"/>
</dbReference>
<dbReference type="PANTHER" id="PTHR15375">
    <property type="entry name" value="ACTIVATOR OF S-PHASE KINASE-RELATED"/>
    <property type="match status" value="1"/>
</dbReference>
<dbReference type="InterPro" id="IPR051590">
    <property type="entry name" value="Replication_Regulatory_Kinase"/>
</dbReference>
<dbReference type="GO" id="GO:0010571">
    <property type="term" value="P:positive regulation of nuclear cell cycle DNA replication"/>
    <property type="evidence" value="ECO:0007669"/>
    <property type="project" value="TreeGrafter"/>
</dbReference>
<dbReference type="Pfam" id="PF00533">
    <property type="entry name" value="BRCT"/>
    <property type="match status" value="1"/>
</dbReference>
<evidence type="ECO:0000256" key="6">
    <source>
        <dbReference type="ARBA" id="ARBA00022833"/>
    </source>
</evidence>
<protein>
    <recommendedName>
        <fullName evidence="9">Protein DBF4 homolog A</fullName>
    </recommendedName>
</protein>
<evidence type="ECO:0000256" key="11">
    <source>
        <dbReference type="PROSITE-ProRule" id="PRU00600"/>
    </source>
</evidence>
<feature type="domain" description="BRCT" evidence="13">
    <location>
        <begin position="52"/>
        <end position="112"/>
    </location>
</feature>